<gene>
    <name evidence="1" type="ORF">NX722_28520</name>
</gene>
<accession>A0ABT3N4F5</accession>
<evidence type="ECO:0000313" key="2">
    <source>
        <dbReference type="Proteomes" id="UP001209854"/>
    </source>
</evidence>
<dbReference type="Proteomes" id="UP001209854">
    <property type="component" value="Unassembled WGS sequence"/>
</dbReference>
<protein>
    <submittedName>
        <fullName evidence="1">Uncharacterized protein</fullName>
    </submittedName>
</protein>
<keyword evidence="2" id="KW-1185">Reference proteome</keyword>
<evidence type="ECO:0000313" key="1">
    <source>
        <dbReference type="EMBL" id="MCW7556512.1"/>
    </source>
</evidence>
<reference evidence="1 2" key="1">
    <citation type="submission" date="2022-10" db="EMBL/GenBank/DDBJ databases">
        <title>High-quality genome sequences of two octocoral-associated bacteria, Endozoicomonas euniceicola EF212 and Endozoicomonas gorgoniicola PS125.</title>
        <authorList>
            <person name="Chiou Y.-J."/>
            <person name="Chen Y.-H."/>
        </authorList>
    </citation>
    <scope>NUCLEOTIDE SEQUENCE [LARGE SCALE GENOMIC DNA]</scope>
    <source>
        <strain evidence="1 2">PS125</strain>
    </source>
</reference>
<comment type="caution">
    <text evidence="1">The sequence shown here is derived from an EMBL/GenBank/DDBJ whole genome shotgun (WGS) entry which is preliminary data.</text>
</comment>
<proteinExistence type="predicted"/>
<name>A0ABT3N4F5_9GAMM</name>
<organism evidence="1 2">
    <name type="scientific">Endozoicomonas gorgoniicola</name>
    <dbReference type="NCBI Taxonomy" id="1234144"/>
    <lineage>
        <taxon>Bacteria</taxon>
        <taxon>Pseudomonadati</taxon>
        <taxon>Pseudomonadota</taxon>
        <taxon>Gammaproteobacteria</taxon>
        <taxon>Oceanospirillales</taxon>
        <taxon>Endozoicomonadaceae</taxon>
        <taxon>Endozoicomonas</taxon>
    </lineage>
</organism>
<dbReference type="EMBL" id="JAPFCC010000002">
    <property type="protein sequence ID" value="MCW7556512.1"/>
    <property type="molecule type" value="Genomic_DNA"/>
</dbReference>
<sequence>MNDPAVRVSSPEYRYLTENSKGFQLACAGAGLDPFATSSLMKTHLTSQKNFLAFKARYRSKHQTEAA</sequence>
<dbReference type="RefSeq" id="WP_262568780.1">
    <property type="nucleotide sequence ID" value="NZ_CP103299.1"/>
</dbReference>